<dbReference type="EMBL" id="FRFG01000061">
    <property type="protein sequence ID" value="SHO58332.1"/>
    <property type="molecule type" value="Genomic_DNA"/>
</dbReference>
<dbReference type="NCBIfam" id="TIGR00519">
    <property type="entry name" value="asnASE_I"/>
    <property type="match status" value="1"/>
</dbReference>
<name>A0A1M7Z0J5_9VIBR</name>
<keyword evidence="6 17" id="KW-0378">Hydrolase</keyword>
<dbReference type="PIRSF" id="PIRSF500176">
    <property type="entry name" value="L_ASNase"/>
    <property type="match status" value="1"/>
</dbReference>
<dbReference type="PIRSF" id="PIRSF001220">
    <property type="entry name" value="L-ASNase_gatD"/>
    <property type="match status" value="1"/>
</dbReference>
<dbReference type="Pfam" id="PF00710">
    <property type="entry name" value="Asparaginase"/>
    <property type="match status" value="1"/>
</dbReference>
<evidence type="ECO:0000259" key="15">
    <source>
        <dbReference type="Pfam" id="PF00710"/>
    </source>
</evidence>
<dbReference type="InterPro" id="IPR027475">
    <property type="entry name" value="Asparaginase/glutaminase_AS2"/>
</dbReference>
<keyword evidence="18" id="KW-1185">Reference proteome</keyword>
<reference evidence="18" key="1">
    <citation type="submission" date="2016-12" db="EMBL/GenBank/DDBJ databases">
        <authorList>
            <person name="Rodrigo-Torres L."/>
            <person name="Arahal R.D."/>
            <person name="Lucena T."/>
        </authorList>
    </citation>
    <scope>NUCLEOTIDE SEQUENCE [LARGE SCALE GENOMIC DNA]</scope>
</reference>
<evidence type="ECO:0000256" key="1">
    <source>
        <dbReference type="ARBA" id="ARBA00004496"/>
    </source>
</evidence>
<evidence type="ECO:0000256" key="3">
    <source>
        <dbReference type="ARBA" id="ARBA00011881"/>
    </source>
</evidence>
<evidence type="ECO:0000313" key="18">
    <source>
        <dbReference type="Proteomes" id="UP000184600"/>
    </source>
</evidence>
<evidence type="ECO:0000256" key="7">
    <source>
        <dbReference type="ARBA" id="ARBA00049366"/>
    </source>
</evidence>
<dbReference type="InterPro" id="IPR040919">
    <property type="entry name" value="Asparaginase_C"/>
</dbReference>
<dbReference type="Gene3D" id="3.40.50.1170">
    <property type="entry name" value="L-asparaginase, N-terminal domain"/>
    <property type="match status" value="1"/>
</dbReference>
<dbReference type="Pfam" id="PF17763">
    <property type="entry name" value="Asparaginase_C"/>
    <property type="match status" value="1"/>
</dbReference>
<organism evidence="17 18">
    <name type="scientific">Vibrio quintilis</name>
    <dbReference type="NCBI Taxonomy" id="1117707"/>
    <lineage>
        <taxon>Bacteria</taxon>
        <taxon>Pseudomonadati</taxon>
        <taxon>Pseudomonadota</taxon>
        <taxon>Gammaproteobacteria</taxon>
        <taxon>Vibrionales</taxon>
        <taxon>Vibrionaceae</taxon>
        <taxon>Vibrio</taxon>
    </lineage>
</organism>
<evidence type="ECO:0000256" key="8">
    <source>
        <dbReference type="ARBA" id="ARBA00067587"/>
    </source>
</evidence>
<dbReference type="CDD" id="cd08963">
    <property type="entry name" value="L-asparaginase_I"/>
    <property type="match status" value="1"/>
</dbReference>
<dbReference type="PRINTS" id="PR00139">
    <property type="entry name" value="ASNGLNASE"/>
</dbReference>
<dbReference type="InterPro" id="IPR027474">
    <property type="entry name" value="L-asparaginase_N"/>
</dbReference>
<dbReference type="GO" id="GO:0004067">
    <property type="term" value="F:asparaginase activity"/>
    <property type="evidence" value="ECO:0007669"/>
    <property type="project" value="UniProtKB-UniRule"/>
</dbReference>
<evidence type="ECO:0000256" key="9">
    <source>
        <dbReference type="ARBA" id="ARBA00079761"/>
    </source>
</evidence>
<dbReference type="PROSITE" id="PS51732">
    <property type="entry name" value="ASN_GLN_ASE_3"/>
    <property type="match status" value="1"/>
</dbReference>
<sequence>MKISSLFLSLNECIISGLNDREMKYIPAMAKKHIYIAYTGGTIGMQKSSHGYIPVAGFMEKQLAAMPEFHRPEMPEYTIHEYAPLIDSSDMTPADWQTIADDIRENYEKYDGFVILHGTDTMAYTASALSFMLENLGKPVIVTGSQIPLAELRSDGQANLLNALHIAANYPINEVTLFFNNQLMRGNRSTKSHADGFNAFTSPNLPPLLEAGINIKVSSNVELNQQPEGEFRVSNITPQPVGVITMYPGISHEVIRNTLLQPVNAMILLTFGVGNAPQNKPLLEQLKDASERGVIVVNLTQCLAGKVNMSGYATGCALADAGVISGFDMTPEAALAKLHYLLSQGLSYPEVKAEMQKVLRGEMTL</sequence>
<dbReference type="EC" id="3.5.1.1" evidence="4"/>
<comment type="catalytic activity">
    <reaction evidence="7">
        <text>L-asparagine + H2O = L-aspartate + NH4(+)</text>
        <dbReference type="Rhea" id="RHEA:21016"/>
        <dbReference type="ChEBI" id="CHEBI:15377"/>
        <dbReference type="ChEBI" id="CHEBI:28938"/>
        <dbReference type="ChEBI" id="CHEBI:29991"/>
        <dbReference type="ChEBI" id="CHEBI:58048"/>
        <dbReference type="EC" id="3.5.1.1"/>
    </reaction>
</comment>
<feature type="active site" evidence="14">
    <location>
        <position position="119"/>
    </location>
</feature>
<keyword evidence="5" id="KW-0963">Cytoplasm</keyword>
<evidence type="ECO:0000256" key="11">
    <source>
        <dbReference type="PIRSR" id="PIRSR001220-1"/>
    </source>
</evidence>
<dbReference type="PANTHER" id="PTHR11707:SF28">
    <property type="entry name" value="60 KDA LYSOPHOSPHOLIPASE"/>
    <property type="match status" value="1"/>
</dbReference>
<feature type="active site" evidence="13">
    <location>
        <position position="42"/>
    </location>
</feature>
<dbReference type="Gene3D" id="3.40.50.40">
    <property type="match status" value="1"/>
</dbReference>
<feature type="binding site" evidence="12">
    <location>
        <position position="88"/>
    </location>
    <ligand>
        <name>substrate</name>
    </ligand>
</feature>
<gene>
    <name evidence="17" type="primary">ansA</name>
    <name evidence="17" type="ORF">VQ7734_04104</name>
</gene>
<dbReference type="PANTHER" id="PTHR11707">
    <property type="entry name" value="L-ASPARAGINASE"/>
    <property type="match status" value="1"/>
</dbReference>
<evidence type="ECO:0000256" key="2">
    <source>
        <dbReference type="ARBA" id="ARBA00010518"/>
    </source>
</evidence>
<evidence type="ECO:0000256" key="5">
    <source>
        <dbReference type="ARBA" id="ARBA00022490"/>
    </source>
</evidence>
<dbReference type="AlphaFoldDB" id="A0A1M7Z0J5"/>
<dbReference type="SMART" id="SM00870">
    <property type="entry name" value="Asparaginase"/>
    <property type="match status" value="1"/>
</dbReference>
<evidence type="ECO:0000259" key="16">
    <source>
        <dbReference type="Pfam" id="PF17763"/>
    </source>
</evidence>
<protein>
    <recommendedName>
        <fullName evidence="8">L-asparaginase 1</fullName>
        <ecNumber evidence="4">3.5.1.1</ecNumber>
    </recommendedName>
    <alternativeName>
        <fullName evidence="9">L-asparaginase I</fullName>
    </alternativeName>
    <alternativeName>
        <fullName evidence="10">L-asparagine amidohydrolase I</fullName>
    </alternativeName>
</protein>
<dbReference type="GO" id="GO:0009066">
    <property type="term" value="P:aspartate family amino acid metabolic process"/>
    <property type="evidence" value="ECO:0007669"/>
    <property type="project" value="UniProtKB-ARBA"/>
</dbReference>
<dbReference type="SUPFAM" id="SSF53774">
    <property type="entry name" value="Glutaminase/Asparaginase"/>
    <property type="match status" value="1"/>
</dbReference>
<evidence type="ECO:0000256" key="4">
    <source>
        <dbReference type="ARBA" id="ARBA00012920"/>
    </source>
</evidence>
<evidence type="ECO:0000313" key="17">
    <source>
        <dbReference type="EMBL" id="SHO58332.1"/>
    </source>
</evidence>
<dbReference type="FunFam" id="3.40.50.40:FF:000001">
    <property type="entry name" value="L-asparaginase 1"/>
    <property type="match status" value="1"/>
</dbReference>
<evidence type="ECO:0000256" key="12">
    <source>
        <dbReference type="PIRSR" id="PIRSR001220-2"/>
    </source>
</evidence>
<dbReference type="NCBIfam" id="NF006998">
    <property type="entry name" value="PRK09461.1"/>
    <property type="match status" value="1"/>
</dbReference>
<dbReference type="Proteomes" id="UP000184600">
    <property type="component" value="Unassembled WGS sequence"/>
</dbReference>
<dbReference type="STRING" id="1117707.VQ7734_04104"/>
<dbReference type="PROSITE" id="PS00144">
    <property type="entry name" value="ASN_GLN_ASE_1"/>
    <property type="match status" value="1"/>
</dbReference>
<feature type="domain" description="L-asparaginase N-terminal" evidence="15">
    <location>
        <begin position="33"/>
        <end position="220"/>
    </location>
</feature>
<evidence type="ECO:0000256" key="14">
    <source>
        <dbReference type="PROSITE-ProRule" id="PRU10100"/>
    </source>
</evidence>
<comment type="subcellular location">
    <subcellularLocation>
        <location evidence="1">Cytoplasm</location>
    </subcellularLocation>
</comment>
<dbReference type="InterPro" id="IPR041725">
    <property type="entry name" value="L-asparaginase_I"/>
</dbReference>
<feature type="domain" description="Asparaginase/glutaminase C-terminal" evidence="16">
    <location>
        <begin position="241"/>
        <end position="353"/>
    </location>
</feature>
<dbReference type="InterPro" id="IPR006033">
    <property type="entry name" value="AsnA_fam"/>
</dbReference>
<dbReference type="InterPro" id="IPR036152">
    <property type="entry name" value="Asp/glu_Ase-like_sf"/>
</dbReference>
<comment type="similarity">
    <text evidence="2">Belongs to the asparaginase 1 family.</text>
</comment>
<dbReference type="InterPro" id="IPR006034">
    <property type="entry name" value="Asparaginase/glutaminase-like"/>
</dbReference>
<feature type="active site" description="O-isoaspartyl threonine intermediate" evidence="11">
    <location>
        <position position="42"/>
    </location>
</feature>
<dbReference type="PROSITE" id="PS00917">
    <property type="entry name" value="ASN_GLN_ASE_2"/>
    <property type="match status" value="1"/>
</dbReference>
<dbReference type="InterPro" id="IPR037152">
    <property type="entry name" value="L-asparaginase_N_sf"/>
</dbReference>
<comment type="subunit">
    <text evidence="3">Homotetramer.</text>
</comment>
<proteinExistence type="inferred from homology"/>
<evidence type="ECO:0000256" key="13">
    <source>
        <dbReference type="PROSITE-ProRule" id="PRU10099"/>
    </source>
</evidence>
<dbReference type="InterPro" id="IPR020827">
    <property type="entry name" value="Asparaginase/glutaminase_AS1"/>
</dbReference>
<accession>A0A1M7Z0J5</accession>
<dbReference type="GO" id="GO:0005829">
    <property type="term" value="C:cytosol"/>
    <property type="evidence" value="ECO:0007669"/>
    <property type="project" value="TreeGrafter"/>
</dbReference>
<dbReference type="InterPro" id="IPR027473">
    <property type="entry name" value="L-asparaginase_C"/>
</dbReference>
<evidence type="ECO:0000256" key="6">
    <source>
        <dbReference type="ARBA" id="ARBA00022801"/>
    </source>
</evidence>
<feature type="binding site" evidence="12">
    <location>
        <begin position="119"/>
        <end position="120"/>
    </location>
    <ligand>
        <name>substrate</name>
    </ligand>
</feature>
<dbReference type="FunFam" id="3.40.50.1170:FF:000002">
    <property type="entry name" value="L-asparaginase 1"/>
    <property type="match status" value="1"/>
</dbReference>
<dbReference type="SFLD" id="SFLDS00057">
    <property type="entry name" value="Glutaminase/Asparaginase"/>
    <property type="match status" value="1"/>
</dbReference>
<evidence type="ECO:0000256" key="10">
    <source>
        <dbReference type="ARBA" id="ARBA00080176"/>
    </source>
</evidence>